<reference evidence="3" key="2">
    <citation type="journal article" date="2019" name="Int. J. Syst. Evol. Microbiol.">
        <title>The Global Catalogue of Microorganisms (GCM) 10K type strain sequencing project: providing services to taxonomists for standard genome sequencing and annotation.</title>
        <authorList>
            <consortium name="The Broad Institute Genomics Platform"/>
            <consortium name="The Broad Institute Genome Sequencing Center for Infectious Disease"/>
            <person name="Wu L."/>
            <person name="Ma J."/>
        </authorList>
    </citation>
    <scope>NUCLEOTIDE SEQUENCE [LARGE SCALE GENOMIC DNA]</scope>
    <source>
        <strain evidence="3">RDMS1</strain>
    </source>
</reference>
<reference evidence="2" key="3">
    <citation type="submission" date="2024-09" db="EMBL/GenBank/DDBJ databases">
        <authorList>
            <person name="Sun Q."/>
        </authorList>
    </citation>
    <scope>NUCLEOTIDE SEQUENCE</scope>
    <source>
        <strain evidence="2">NBRC 107106</strain>
    </source>
</reference>
<name>A0ABD5YY10_9EURY</name>
<evidence type="ECO:0000313" key="2">
    <source>
        <dbReference type="EMBL" id="MFC7192475.1"/>
    </source>
</evidence>
<evidence type="ECO:0000313" key="1">
    <source>
        <dbReference type="EMBL" id="MFC7192060.1"/>
    </source>
</evidence>
<comment type="caution">
    <text evidence="2">The sequence shown here is derived from an EMBL/GenBank/DDBJ whole genome shotgun (WGS) entry which is preliminary data.</text>
</comment>
<evidence type="ECO:0000313" key="3">
    <source>
        <dbReference type="Proteomes" id="UP001596417"/>
    </source>
</evidence>
<dbReference type="Proteomes" id="UP001596417">
    <property type="component" value="Unassembled WGS sequence"/>
</dbReference>
<dbReference type="EMBL" id="JBHTAX010000004">
    <property type="protein sequence ID" value="MFC7192475.1"/>
    <property type="molecule type" value="Genomic_DNA"/>
</dbReference>
<organism evidence="2 3">
    <name type="scientific">Halocatena marina</name>
    <dbReference type="NCBI Taxonomy" id="2934937"/>
    <lineage>
        <taxon>Archaea</taxon>
        <taxon>Methanobacteriati</taxon>
        <taxon>Methanobacteriota</taxon>
        <taxon>Stenosarchaea group</taxon>
        <taxon>Halobacteria</taxon>
        <taxon>Halobacteriales</taxon>
        <taxon>Natronomonadaceae</taxon>
        <taxon>Halocatena</taxon>
    </lineage>
</organism>
<dbReference type="AlphaFoldDB" id="A0ABD5YY10"/>
<accession>A0ABD5YY10</accession>
<sequence length="106" mass="11612">MVLFLLVFVILMLADSALGPKVRNNIASATEIRRTAIDHVEYAPSSWVQSPKLRIIVTEGEKTGERPVILSHPRLGGDQQLERLIQAFGDSGITVVPADDTDDDES</sequence>
<protein>
    <recommendedName>
        <fullName evidence="4">Biopolymer transporter ExbD</fullName>
    </recommendedName>
</protein>
<dbReference type="RefSeq" id="WP_390206622.1">
    <property type="nucleotide sequence ID" value="NZ_JBHTAX010000004.1"/>
</dbReference>
<gene>
    <name evidence="1" type="ORF">ACFQL7_21140</name>
    <name evidence="2" type="ORF">ACFQL7_23435</name>
</gene>
<evidence type="ECO:0008006" key="4">
    <source>
        <dbReference type="Google" id="ProtNLM"/>
    </source>
</evidence>
<proteinExistence type="predicted"/>
<reference evidence="2" key="1">
    <citation type="journal article" date="2014" name="Int. J. Syst. Evol. Microbiol.">
        <title>Complete genome sequence of Corynebacterium casei LMG S-19264T (=DSM 44701T), isolated from a smear-ripened cheese.</title>
        <authorList>
            <consortium name="US DOE Joint Genome Institute (JGI-PGF)"/>
            <person name="Walter F."/>
            <person name="Albersmeier A."/>
            <person name="Kalinowski J."/>
            <person name="Ruckert C."/>
        </authorList>
    </citation>
    <scope>NUCLEOTIDE SEQUENCE [LARGE SCALE GENOMIC DNA]</scope>
    <source>
        <strain evidence="2">NBRC 107106</strain>
    </source>
</reference>
<keyword evidence="3" id="KW-1185">Reference proteome</keyword>
<dbReference type="EMBL" id="JBHTAX010000004">
    <property type="protein sequence ID" value="MFC7192060.1"/>
    <property type="molecule type" value="Genomic_DNA"/>
</dbReference>